<dbReference type="Pfam" id="PF04909">
    <property type="entry name" value="Amidohydro_2"/>
    <property type="match status" value="1"/>
</dbReference>
<name>A0A2W5NSQ1_9SPHN</name>
<reference evidence="3 4" key="1">
    <citation type="submission" date="2017-08" db="EMBL/GenBank/DDBJ databases">
        <title>Infants hospitalized years apart are colonized by the same room-sourced microbial strains.</title>
        <authorList>
            <person name="Brooks B."/>
            <person name="Olm M.R."/>
            <person name="Firek B.A."/>
            <person name="Baker R."/>
            <person name="Thomas B.C."/>
            <person name="Morowitz M.J."/>
            <person name="Banfield J.F."/>
        </authorList>
    </citation>
    <scope>NUCLEOTIDE SEQUENCE [LARGE SCALE GENOMIC DNA]</scope>
    <source>
        <strain evidence="3">S2_005_002_R2_33</strain>
    </source>
</reference>
<dbReference type="InterPro" id="IPR032466">
    <property type="entry name" value="Metal_Hydrolase"/>
</dbReference>
<dbReference type="SUPFAM" id="SSF51556">
    <property type="entry name" value="Metallo-dependent hydrolases"/>
    <property type="match status" value="1"/>
</dbReference>
<dbReference type="PANTHER" id="PTHR43569:SF2">
    <property type="entry name" value="AMIDOHYDROLASE-RELATED DOMAIN-CONTAINING PROTEIN"/>
    <property type="match status" value="1"/>
</dbReference>
<comment type="similarity">
    <text evidence="1">Belongs to the metallo-dependent hydrolases superfamily.</text>
</comment>
<proteinExistence type="inferred from homology"/>
<dbReference type="PANTHER" id="PTHR43569">
    <property type="entry name" value="AMIDOHYDROLASE"/>
    <property type="match status" value="1"/>
</dbReference>
<sequence length="302" mass="33247">MTSGDIDAHQHFWAYRPADFPWIGKGSGLDRDFAPQDVRDDLSACGIVGTVAVEARQSEAETRRLLDLAADDDGIVGVVGWVDLMASDLADRLEALACEPKLVGFRHHVQDEPDPDFLRNPVFRRGVRQVLEAGYAYDLLIHAAQLAEVPAFLDAVGPGTLIIDHGAKPLIAPDAWEPWASLIAQVASTYPVFCKLSGLVTQVQRRDGRSDGNEPPILRYMEHLLRCFGPTRLIYGSDWPVCNLAASYREVHALALRLMEPLDRGDRDAIMGGNARRAYRLEPASRHNDPSIYRETAPGGAS</sequence>
<evidence type="ECO:0000313" key="4">
    <source>
        <dbReference type="Proteomes" id="UP000249082"/>
    </source>
</evidence>
<dbReference type="Gene3D" id="3.20.20.140">
    <property type="entry name" value="Metal-dependent hydrolases"/>
    <property type="match status" value="1"/>
</dbReference>
<evidence type="ECO:0000313" key="3">
    <source>
        <dbReference type="EMBL" id="PZQ56466.1"/>
    </source>
</evidence>
<organism evidence="3 4">
    <name type="scientific">Novosphingobium pentaromativorans</name>
    <dbReference type="NCBI Taxonomy" id="205844"/>
    <lineage>
        <taxon>Bacteria</taxon>
        <taxon>Pseudomonadati</taxon>
        <taxon>Pseudomonadota</taxon>
        <taxon>Alphaproteobacteria</taxon>
        <taxon>Sphingomonadales</taxon>
        <taxon>Sphingomonadaceae</taxon>
        <taxon>Novosphingobium</taxon>
    </lineage>
</organism>
<dbReference type="Proteomes" id="UP000249082">
    <property type="component" value="Unassembled WGS sequence"/>
</dbReference>
<dbReference type="GO" id="GO:0016787">
    <property type="term" value="F:hydrolase activity"/>
    <property type="evidence" value="ECO:0007669"/>
    <property type="project" value="InterPro"/>
</dbReference>
<protein>
    <recommendedName>
        <fullName evidence="2">Amidohydrolase-related domain-containing protein</fullName>
    </recommendedName>
</protein>
<dbReference type="InterPro" id="IPR052350">
    <property type="entry name" value="Metallo-dep_Lactonases"/>
</dbReference>
<dbReference type="AlphaFoldDB" id="A0A2W5NSQ1"/>
<feature type="domain" description="Amidohydrolase-related" evidence="2">
    <location>
        <begin position="6"/>
        <end position="281"/>
    </location>
</feature>
<dbReference type="EMBL" id="QFPX01000003">
    <property type="protein sequence ID" value="PZQ56466.1"/>
    <property type="molecule type" value="Genomic_DNA"/>
</dbReference>
<evidence type="ECO:0000256" key="1">
    <source>
        <dbReference type="ARBA" id="ARBA00038310"/>
    </source>
</evidence>
<accession>A0A2W5NSQ1</accession>
<dbReference type="InterPro" id="IPR006680">
    <property type="entry name" value="Amidohydro-rel"/>
</dbReference>
<evidence type="ECO:0000259" key="2">
    <source>
        <dbReference type="Pfam" id="PF04909"/>
    </source>
</evidence>
<comment type="caution">
    <text evidence="3">The sequence shown here is derived from an EMBL/GenBank/DDBJ whole genome shotgun (WGS) entry which is preliminary data.</text>
</comment>
<gene>
    <name evidence="3" type="ORF">DI555_03650</name>
</gene>